<protein>
    <submittedName>
        <fullName evidence="1">Uncharacterized protein</fullName>
    </submittedName>
</protein>
<name>A0A5N6XVS5_9EURO</name>
<accession>A0A5N6XVS5</accession>
<evidence type="ECO:0000313" key="1">
    <source>
        <dbReference type="EMBL" id="KAE8337118.1"/>
    </source>
</evidence>
<organism evidence="1">
    <name type="scientific">Aspergillus arachidicola</name>
    <dbReference type="NCBI Taxonomy" id="656916"/>
    <lineage>
        <taxon>Eukaryota</taxon>
        <taxon>Fungi</taxon>
        <taxon>Dikarya</taxon>
        <taxon>Ascomycota</taxon>
        <taxon>Pezizomycotina</taxon>
        <taxon>Eurotiomycetes</taxon>
        <taxon>Eurotiomycetidae</taxon>
        <taxon>Eurotiales</taxon>
        <taxon>Aspergillaceae</taxon>
        <taxon>Aspergillus</taxon>
        <taxon>Aspergillus subgen. Circumdati</taxon>
    </lineage>
</organism>
<sequence length="157" mass="17234">MQSALTPWPLLGDNYIRQRNLSGQNTVDFLRKQYVSQGRLGAKLGIGGFYPAGYTTKVQDESPQSHDNLAAPKLCVLDIGLGENMIKDFVHSGRILVVTADGRLVQPLISELEAPDGIDVSIADNRMFWTTMGIPISKQRLGEVSPAGWHRLTDSDP</sequence>
<proteinExistence type="predicted"/>
<reference evidence="1" key="1">
    <citation type="submission" date="2019-04" db="EMBL/GenBank/DDBJ databases">
        <title>Friends and foes A comparative genomics study of 23 Aspergillus species from section Flavi.</title>
        <authorList>
            <consortium name="DOE Joint Genome Institute"/>
            <person name="Kjaerbolling I."/>
            <person name="Vesth T."/>
            <person name="Frisvad J.C."/>
            <person name="Nybo J.L."/>
            <person name="Theobald S."/>
            <person name="Kildgaard S."/>
            <person name="Isbrandt T."/>
            <person name="Kuo A."/>
            <person name="Sato A."/>
            <person name="Lyhne E.K."/>
            <person name="Kogle M.E."/>
            <person name="Wiebenga A."/>
            <person name="Kun R.S."/>
            <person name="Lubbers R.J."/>
            <person name="Makela M.R."/>
            <person name="Barry K."/>
            <person name="Chovatia M."/>
            <person name="Clum A."/>
            <person name="Daum C."/>
            <person name="Haridas S."/>
            <person name="He G."/>
            <person name="LaButti K."/>
            <person name="Lipzen A."/>
            <person name="Mondo S."/>
            <person name="Riley R."/>
            <person name="Salamov A."/>
            <person name="Simmons B.A."/>
            <person name="Magnuson J.K."/>
            <person name="Henrissat B."/>
            <person name="Mortensen U.H."/>
            <person name="Larsen T.O."/>
            <person name="Devries R.P."/>
            <person name="Grigoriev I.V."/>
            <person name="Machida M."/>
            <person name="Baker S.E."/>
            <person name="Andersen M.R."/>
        </authorList>
    </citation>
    <scope>NUCLEOTIDE SEQUENCE</scope>
    <source>
        <strain evidence="1">CBS 117612</strain>
    </source>
</reference>
<dbReference type="OrthoDB" id="5958943at2759"/>
<dbReference type="AlphaFoldDB" id="A0A5N6XVS5"/>
<dbReference type="Proteomes" id="UP000325558">
    <property type="component" value="Unassembled WGS sequence"/>
</dbReference>
<gene>
    <name evidence="1" type="ORF">BDV24DRAFT_140600</name>
</gene>
<dbReference type="EMBL" id="ML737185">
    <property type="protein sequence ID" value="KAE8337118.1"/>
    <property type="molecule type" value="Genomic_DNA"/>
</dbReference>